<dbReference type="AlphaFoldDB" id="A0A2N0WFE4"/>
<name>A0A2N0WFE4_9GAMM</name>
<gene>
    <name evidence="1" type="ORF">CW311_08085</name>
</gene>
<evidence type="ECO:0000313" key="2">
    <source>
        <dbReference type="Proteomes" id="UP000233553"/>
    </source>
</evidence>
<evidence type="ECO:0000313" key="1">
    <source>
        <dbReference type="EMBL" id="PKF33798.1"/>
    </source>
</evidence>
<reference evidence="1 2" key="1">
    <citation type="submission" date="2017-12" db="EMBL/GenBank/DDBJ databases">
        <title>Draft Genome sequences of multiple microbial strains isolated from spacecraft associated surfaces.</title>
        <authorList>
            <person name="Seuylemezian A."/>
            <person name="Vaishampayan P."/>
            <person name="Venkateswaran K."/>
        </authorList>
    </citation>
    <scope>NUCLEOTIDE SEQUENCE [LARGE SCALE GENOMIC DNA]</scope>
    <source>
        <strain evidence="1 2">2P01AA</strain>
    </source>
</reference>
<dbReference type="Proteomes" id="UP000233553">
    <property type="component" value="Unassembled WGS sequence"/>
</dbReference>
<organism evidence="1 2">
    <name type="scientific">Acinetobacter proteolyticus</name>
    <dbReference type="NCBI Taxonomy" id="1776741"/>
    <lineage>
        <taxon>Bacteria</taxon>
        <taxon>Pseudomonadati</taxon>
        <taxon>Pseudomonadota</taxon>
        <taxon>Gammaproteobacteria</taxon>
        <taxon>Moraxellales</taxon>
        <taxon>Moraxellaceae</taxon>
        <taxon>Acinetobacter</taxon>
    </lineage>
</organism>
<proteinExistence type="predicted"/>
<comment type="caution">
    <text evidence="1">The sequence shown here is derived from an EMBL/GenBank/DDBJ whole genome shotgun (WGS) entry which is preliminary data.</text>
</comment>
<protein>
    <submittedName>
        <fullName evidence="1">Uncharacterized protein</fullName>
    </submittedName>
</protein>
<sequence>MRLQISKSLFSILILTVGLSILVLLRPDLTLVDQDKELEQVDKSHLKEGHDAKQKMEEQSQLSDLDNIWVRNVELKPFFAKKELAPTKVKKPRKQKIPPPPVYVAPPVQPMIPTPQFNYVGRMIDGNQETLFLIGNAGPFIAKQGDVVDGQWRIEHISANSIDMTYLNTNTNFRLNIK</sequence>
<accession>A0A2N0WFE4</accession>
<dbReference type="EMBL" id="PISJ01000012">
    <property type="protein sequence ID" value="PKF33798.1"/>
    <property type="molecule type" value="Genomic_DNA"/>
</dbReference>
<dbReference type="RefSeq" id="WP_101236200.1">
    <property type="nucleotide sequence ID" value="NZ_PISJ01000012.1"/>
</dbReference>